<protein>
    <submittedName>
        <fullName evidence="1">Uncharacterized protein</fullName>
    </submittedName>
</protein>
<accession>A0A0N9PU87</accession>
<evidence type="ECO:0000313" key="1">
    <source>
        <dbReference type="EMBL" id="ALH06775.1"/>
    </source>
</evidence>
<reference evidence="1" key="1">
    <citation type="journal article" date="2015" name="Genome Announc.">
        <title>Complete Genome Sequence of a New Member of the Marseilleviridae Recovered from the Brackish Submarine Spring in the Cassis Port-Miou Calanque, France.</title>
        <authorList>
            <person name="Doutre G."/>
            <person name="Arfib B."/>
            <person name="Rochette P."/>
            <person name="Claverie J.M."/>
            <person name="Bonin P."/>
            <person name="Abergel C."/>
        </authorList>
    </citation>
    <scope>NUCLEOTIDE SEQUENCE [LARGE SCALE GENOMIC DNA]</scope>
    <source>
        <strain evidence="1">1</strain>
    </source>
</reference>
<evidence type="ECO:0000313" key="2">
    <source>
        <dbReference type="Proteomes" id="UP000319438"/>
    </source>
</evidence>
<dbReference type="EMBL" id="KT428292">
    <property type="protein sequence ID" value="ALH06775.1"/>
    <property type="molecule type" value="Genomic_DNA"/>
</dbReference>
<gene>
    <name evidence="1" type="ORF">PMV_077</name>
</gene>
<sequence>MESQLLPHVYRLLEEEFLMGKDEVKVSQKYKDFSVRVKLHTKCDKLVCTWKEHQGRMGERFFYWFYRSRRYFGGCEGNQVRLFRLRRAPFLTPQKT</sequence>
<name>A0A0N9PU87_9VIRU</name>
<dbReference type="Proteomes" id="UP000319438">
    <property type="component" value="Segment"/>
</dbReference>
<organism evidence="1 2">
    <name type="scientific">Port-miou virus</name>
    <dbReference type="NCBI Taxonomy" id="1733873"/>
    <lineage>
        <taxon>Viruses</taxon>
        <taxon>Varidnaviria</taxon>
        <taxon>Bamfordvirae</taxon>
        <taxon>Nucleocytoviricota</taxon>
        <taxon>Megaviricetes</taxon>
        <taxon>Pimascovirales</taxon>
        <taxon>Pimascovirales incertae sedis</taxon>
        <taxon>Marseilleviridae</taxon>
        <taxon>Losannavirus</taxon>
        <taxon>Losannavirus lausannense</taxon>
        <taxon>Lausannevirus</taxon>
    </lineage>
</organism>
<proteinExistence type="predicted"/>